<feature type="domain" description="UvrD-like helicase C-terminal" evidence="13">
    <location>
        <begin position="313"/>
        <end position="610"/>
    </location>
</feature>
<dbReference type="InterPro" id="IPR014016">
    <property type="entry name" value="UvrD-like_ATP-bd"/>
</dbReference>
<dbReference type="PROSITE" id="PS51198">
    <property type="entry name" value="UVRD_HELICASE_ATP_BIND"/>
    <property type="match status" value="1"/>
</dbReference>
<dbReference type="GO" id="GO:0004386">
    <property type="term" value="F:helicase activity"/>
    <property type="evidence" value="ECO:0007669"/>
    <property type="project" value="UniProtKB-KW"/>
</dbReference>
<dbReference type="InterPro" id="IPR038726">
    <property type="entry name" value="PDDEXK_AddAB-type"/>
</dbReference>
<dbReference type="Pfam" id="PF00580">
    <property type="entry name" value="UvrD-helicase"/>
    <property type="match status" value="1"/>
</dbReference>
<dbReference type="PROSITE" id="PS51217">
    <property type="entry name" value="UVRD_HELICASE_CTER"/>
    <property type="match status" value="1"/>
</dbReference>
<evidence type="ECO:0000256" key="7">
    <source>
        <dbReference type="ARBA" id="ARBA00023235"/>
    </source>
</evidence>
<dbReference type="RefSeq" id="WP_219069671.1">
    <property type="nucleotide sequence ID" value="NZ_CAJUXY010000062.1"/>
</dbReference>
<evidence type="ECO:0000313" key="15">
    <source>
        <dbReference type="Proteomes" id="UP001056610"/>
    </source>
</evidence>
<evidence type="ECO:0000256" key="9">
    <source>
        <dbReference type="ARBA" id="ARBA00034808"/>
    </source>
</evidence>
<keyword evidence="5 11" id="KW-0067">ATP-binding</keyword>
<dbReference type="Pfam" id="PF13361">
    <property type="entry name" value="UvrD_C"/>
    <property type="match status" value="1"/>
</dbReference>
<dbReference type="GO" id="GO:0016740">
    <property type="term" value="F:transferase activity"/>
    <property type="evidence" value="ECO:0007669"/>
    <property type="project" value="UniProtKB-KW"/>
</dbReference>
<dbReference type="EC" id="5.6.2.4" evidence="9"/>
<evidence type="ECO:0000256" key="4">
    <source>
        <dbReference type="ARBA" id="ARBA00022806"/>
    </source>
</evidence>
<accession>A0ABY4QN93</accession>
<name>A0ABY4QN93_9MYCO</name>
<dbReference type="EMBL" id="CP097320">
    <property type="protein sequence ID" value="UQX12433.1"/>
    <property type="molecule type" value="Genomic_DNA"/>
</dbReference>
<evidence type="ECO:0000256" key="6">
    <source>
        <dbReference type="ARBA" id="ARBA00023204"/>
    </source>
</evidence>
<keyword evidence="14" id="KW-0808">Transferase</keyword>
<protein>
    <recommendedName>
        <fullName evidence="9">DNA 3'-5' helicase</fullName>
        <ecNumber evidence="9">5.6.2.4</ecNumber>
    </recommendedName>
</protein>
<evidence type="ECO:0000256" key="10">
    <source>
        <dbReference type="ARBA" id="ARBA00048988"/>
    </source>
</evidence>
<evidence type="ECO:0000256" key="5">
    <source>
        <dbReference type="ARBA" id="ARBA00022840"/>
    </source>
</evidence>
<feature type="binding site" evidence="11">
    <location>
        <begin position="25"/>
        <end position="32"/>
    </location>
    <ligand>
        <name>ATP</name>
        <dbReference type="ChEBI" id="CHEBI:30616"/>
    </ligand>
</feature>
<keyword evidence="7" id="KW-0413">Isomerase</keyword>
<evidence type="ECO:0000256" key="1">
    <source>
        <dbReference type="ARBA" id="ARBA00022741"/>
    </source>
</evidence>
<feature type="domain" description="UvrD-like helicase ATP-binding" evidence="12">
    <location>
        <begin position="4"/>
        <end position="316"/>
    </location>
</feature>
<dbReference type="InterPro" id="IPR000212">
    <property type="entry name" value="DNA_helicase_UvrD/REP"/>
</dbReference>
<evidence type="ECO:0000256" key="8">
    <source>
        <dbReference type="ARBA" id="ARBA00034617"/>
    </source>
</evidence>
<dbReference type="PANTHER" id="PTHR11070">
    <property type="entry name" value="UVRD / RECB / PCRA DNA HELICASE FAMILY MEMBER"/>
    <property type="match status" value="1"/>
</dbReference>
<reference evidence="14" key="1">
    <citation type="submission" date="2022-05" db="EMBL/GenBank/DDBJ databases">
        <title>A methanotrophic Mycobacterium dominates a cave microbial ecosystem.</title>
        <authorList>
            <person name="Van Spanning R.J.M."/>
            <person name="Guan Q."/>
            <person name="Melkonian C."/>
            <person name="Gallant J."/>
            <person name="Polerecky L."/>
            <person name="Flot J.-F."/>
            <person name="Brandt B.W."/>
            <person name="Braster M."/>
            <person name="Iturbe Espinoza P."/>
            <person name="Aerts J."/>
            <person name="Meima-Franke M."/>
            <person name="Piersma S.R."/>
            <person name="Bunduc C."/>
            <person name="Ummels R."/>
            <person name="Pain A."/>
            <person name="Fleming E.J."/>
            <person name="van der Wel N."/>
            <person name="Gherman V.D."/>
            <person name="Sarbu S.M."/>
            <person name="Bodelier P.L.E."/>
            <person name="Bitter W."/>
        </authorList>
    </citation>
    <scope>NUCLEOTIDE SEQUENCE</scope>
    <source>
        <strain evidence="14">Sulfur Cave</strain>
    </source>
</reference>
<comment type="catalytic activity">
    <reaction evidence="8">
        <text>Couples ATP hydrolysis with the unwinding of duplex DNA by translocating in the 3'-5' direction.</text>
        <dbReference type="EC" id="5.6.2.4"/>
    </reaction>
</comment>
<keyword evidence="6" id="KW-0234">DNA repair</keyword>
<proteinExistence type="predicted"/>
<evidence type="ECO:0000256" key="3">
    <source>
        <dbReference type="ARBA" id="ARBA00022801"/>
    </source>
</evidence>
<dbReference type="Proteomes" id="UP001056610">
    <property type="component" value="Chromosome"/>
</dbReference>
<evidence type="ECO:0000259" key="13">
    <source>
        <dbReference type="PROSITE" id="PS51217"/>
    </source>
</evidence>
<keyword evidence="4 11" id="KW-0347">Helicase</keyword>
<comment type="catalytic activity">
    <reaction evidence="10">
        <text>ATP + H2O = ADP + phosphate + H(+)</text>
        <dbReference type="Rhea" id="RHEA:13065"/>
        <dbReference type="ChEBI" id="CHEBI:15377"/>
        <dbReference type="ChEBI" id="CHEBI:15378"/>
        <dbReference type="ChEBI" id="CHEBI:30616"/>
        <dbReference type="ChEBI" id="CHEBI:43474"/>
        <dbReference type="ChEBI" id="CHEBI:456216"/>
        <dbReference type="EC" id="5.6.2.4"/>
    </reaction>
</comment>
<evidence type="ECO:0000256" key="11">
    <source>
        <dbReference type="PROSITE-ProRule" id="PRU00560"/>
    </source>
</evidence>
<keyword evidence="3 11" id="KW-0378">Hydrolase</keyword>
<gene>
    <name evidence="14" type="ORF">M5I08_09405</name>
</gene>
<evidence type="ECO:0000259" key="12">
    <source>
        <dbReference type="PROSITE" id="PS51198"/>
    </source>
</evidence>
<dbReference type="Pfam" id="PF12705">
    <property type="entry name" value="PDDEXK_1"/>
    <property type="match status" value="1"/>
</dbReference>
<organism evidence="14 15">
    <name type="scientific">Candidatus Mycobacterium methanotrophicum</name>
    <dbReference type="NCBI Taxonomy" id="2943498"/>
    <lineage>
        <taxon>Bacteria</taxon>
        <taxon>Bacillati</taxon>
        <taxon>Actinomycetota</taxon>
        <taxon>Actinomycetes</taxon>
        <taxon>Mycobacteriales</taxon>
        <taxon>Mycobacteriaceae</taxon>
        <taxon>Mycobacterium</taxon>
    </lineage>
</organism>
<keyword evidence="2" id="KW-0227">DNA damage</keyword>
<dbReference type="InterPro" id="IPR014017">
    <property type="entry name" value="DNA_helicase_UvrD-like_C"/>
</dbReference>
<evidence type="ECO:0000256" key="2">
    <source>
        <dbReference type="ARBA" id="ARBA00022763"/>
    </source>
</evidence>
<dbReference type="PANTHER" id="PTHR11070:SF59">
    <property type="entry name" value="DNA 3'-5' HELICASE"/>
    <property type="match status" value="1"/>
</dbReference>
<evidence type="ECO:0000313" key="14">
    <source>
        <dbReference type="EMBL" id="UQX12433.1"/>
    </source>
</evidence>
<keyword evidence="15" id="KW-1185">Reference proteome</keyword>
<sequence>MSYRWDPEARAVLDPGLRGVVRVLGGPGTGKSCLLIHAAAARIAAGADPESVLLLTGSGRIGVSARSTLTATLLRSQQAGPCRAVIREPLVRSVHSYAFAVLRLAAQRAGAPPPRLVTSAEQDEIIAELLAGDMADGADATTAWPAQLRAALGTAGFAAELRELLTRCAERGVDPQQLQRLGRLCGRTEWVAAGQFAHNYEQVMLLRAAVGTAAPRATTLAVGAAELVGAALEAFAVDPELLAAERARIGVLLVDDAQQLDPQAALLVRMLAAGAELTLLAGDPSQAVFGFRGAEPAALLGDDAPSVALTTSHRCAPAVARAISGIAGRLSGGCEIEGAEGDSGSVAVRLAASGGAEAALIADSLRRAHLVEGVPWSQMAVIVRSVPRAAAGLSLALMRAGVPVAAPTVSGSLAEQPAPQALLTVLTAAADGLDGERALTLLTGPIGRVDPVSLGQLRRALRRTEVSGPPSEFADLLVNALGDGGLSRLTPTQARPLRRVRAVLDAAARSHARGQDPRYTLWAAWHRSGLQRRWLAACERGGPVGAQAGRDLDAVTALFDATDRYLSRTAGASLPGLIDHLAALPMPAAGGGPTAAAEQVRVLSAHAALGHEWDLVVIAGLQEGLWPNTIPRGGVLGTQRLLDVLDGITENASMRAPLLAEERRLLVAAMGRARNRLLVTAVGGEASDGGEAALPSPFFSEIAQWDTGGADVALVDGSDRLQPVTAPRVLSTVAVVGRLRGVVCAPQDAVSDALRSCAATQLARLAAAGVPGADPAGWYGMTPLSSTEPLRSGDDHVITLTPSSLQMLTDCPLRWLVERHGGTDARDLRSTIGSMLHALIAESAGSESQLLAALERAWQHLPFESRWYSANELTRHRAMIQTFLAWRARTRSELTEVGVEVDVDGVLDGRGGASVRLRGRVDRIERDAAGRLVIVDVKTGKTPVSKDDAQRHAQLAAYQLAVAEGLVAHGEEPGGARLVYLGRTGPGGATERDQDPLTPEARAEWRNLVREAAEATAGPQFIARINDGCAHCALRPSCPAHAGTEGAV</sequence>
<keyword evidence="1 11" id="KW-0547">Nucleotide-binding</keyword>